<name>A0A3S0RQC4_9BACI</name>
<keyword evidence="2" id="KW-0862">Zinc</keyword>
<dbReference type="Proteomes" id="UP000271374">
    <property type="component" value="Unassembled WGS sequence"/>
</dbReference>
<dbReference type="SUPFAM" id="SSF53927">
    <property type="entry name" value="Cytidine deaminase-like"/>
    <property type="match status" value="1"/>
</dbReference>
<dbReference type="EMBL" id="RXNT01000004">
    <property type="protein sequence ID" value="RTR33856.1"/>
    <property type="molecule type" value="Genomic_DNA"/>
</dbReference>
<dbReference type="InterPro" id="IPR016192">
    <property type="entry name" value="APOBEC/CMP_deaminase_Zn-bd"/>
</dbReference>
<dbReference type="PROSITE" id="PS51747">
    <property type="entry name" value="CYT_DCMP_DEAMINASES_2"/>
    <property type="match status" value="1"/>
</dbReference>
<gene>
    <name evidence="4" type="ORF">EKG37_06440</name>
</gene>
<dbReference type="GO" id="GO:0052717">
    <property type="term" value="F:tRNA-specific adenosine-34 deaminase activity"/>
    <property type="evidence" value="ECO:0007669"/>
    <property type="project" value="TreeGrafter"/>
</dbReference>
<dbReference type="GO" id="GO:0002100">
    <property type="term" value="P:tRNA wobble adenosine to inosine editing"/>
    <property type="evidence" value="ECO:0007669"/>
    <property type="project" value="TreeGrafter"/>
</dbReference>
<dbReference type="Pfam" id="PF00383">
    <property type="entry name" value="dCMP_cyt_deam_1"/>
    <property type="match status" value="1"/>
</dbReference>
<keyword evidence="5" id="KW-1185">Reference proteome</keyword>
<feature type="domain" description="CMP/dCMP-type deaminase" evidence="3">
    <location>
        <begin position="7"/>
        <end position="130"/>
    </location>
</feature>
<dbReference type="InterPro" id="IPR016193">
    <property type="entry name" value="Cytidine_deaminase-like"/>
</dbReference>
<dbReference type="AlphaFoldDB" id="A0A3S0RQC4"/>
<sequence length="165" mass="18784">MLAFDELDHQYYMGEALKEANEAGQRGDRPIGAVIVYDGKIISRGSNRIETKSSNIAHAETNAMHNCAAFLNKHARECVIYTTVEPCIMCLTTIVMANIRHVVFSVEDKYMKMELFINSNPYIKERLYHYMGGILQDESSKLIKTYSPFMAEVVLNGTRPRLNIK</sequence>
<keyword evidence="1" id="KW-0479">Metal-binding</keyword>
<evidence type="ECO:0000256" key="1">
    <source>
        <dbReference type="ARBA" id="ARBA00022723"/>
    </source>
</evidence>
<organism evidence="4 5">
    <name type="scientific">Bacillus yapensis</name>
    <dbReference type="NCBI Taxonomy" id="2492960"/>
    <lineage>
        <taxon>Bacteria</taxon>
        <taxon>Bacillati</taxon>
        <taxon>Bacillota</taxon>
        <taxon>Bacilli</taxon>
        <taxon>Bacillales</taxon>
        <taxon>Bacillaceae</taxon>
        <taxon>Bacillus</taxon>
    </lineage>
</organism>
<reference evidence="4 5" key="1">
    <citation type="submission" date="2018-12" db="EMBL/GenBank/DDBJ databases">
        <title>Bacillus yapensis draft genome sequence.</title>
        <authorList>
            <person name="Yu L."/>
            <person name="Xu X."/>
            <person name="Tang X."/>
        </authorList>
    </citation>
    <scope>NUCLEOTIDE SEQUENCE [LARGE SCALE GENOMIC DNA]</scope>
    <source>
        <strain evidence="4 5">XXST-01</strain>
    </source>
</reference>
<dbReference type="OrthoDB" id="9802676at2"/>
<dbReference type="Gene3D" id="3.40.140.10">
    <property type="entry name" value="Cytidine Deaminase, domain 2"/>
    <property type="match status" value="1"/>
</dbReference>
<comment type="caution">
    <text evidence="4">The sequence shown here is derived from an EMBL/GenBank/DDBJ whole genome shotgun (WGS) entry which is preliminary data.</text>
</comment>
<evidence type="ECO:0000259" key="3">
    <source>
        <dbReference type="PROSITE" id="PS51747"/>
    </source>
</evidence>
<evidence type="ECO:0000313" key="4">
    <source>
        <dbReference type="EMBL" id="RTR33856.1"/>
    </source>
</evidence>
<evidence type="ECO:0000313" key="5">
    <source>
        <dbReference type="Proteomes" id="UP000271374"/>
    </source>
</evidence>
<dbReference type="CDD" id="cd01285">
    <property type="entry name" value="nucleoside_deaminase"/>
    <property type="match status" value="1"/>
</dbReference>
<dbReference type="PROSITE" id="PS00903">
    <property type="entry name" value="CYT_DCMP_DEAMINASES_1"/>
    <property type="match status" value="1"/>
</dbReference>
<accession>A0A3S0RQC4</accession>
<dbReference type="GO" id="GO:0008270">
    <property type="term" value="F:zinc ion binding"/>
    <property type="evidence" value="ECO:0007669"/>
    <property type="project" value="InterPro"/>
</dbReference>
<dbReference type="InterPro" id="IPR002125">
    <property type="entry name" value="CMP_dCMP_dom"/>
</dbReference>
<protein>
    <submittedName>
        <fullName evidence="4">Nucleoside deaminase</fullName>
    </submittedName>
</protein>
<dbReference type="PANTHER" id="PTHR11079:SF202">
    <property type="entry name" value="TRNA-SPECIFIC ADENOSINE DEAMINASE"/>
    <property type="match status" value="1"/>
</dbReference>
<dbReference type="RefSeq" id="WP_126407529.1">
    <property type="nucleotide sequence ID" value="NZ_RXNT01000004.1"/>
</dbReference>
<evidence type="ECO:0000256" key="2">
    <source>
        <dbReference type="ARBA" id="ARBA00022833"/>
    </source>
</evidence>
<dbReference type="PANTHER" id="PTHR11079">
    <property type="entry name" value="CYTOSINE DEAMINASE FAMILY MEMBER"/>
    <property type="match status" value="1"/>
</dbReference>
<proteinExistence type="predicted"/>